<dbReference type="Proteomes" id="UP000679328">
    <property type="component" value="Segment"/>
</dbReference>
<accession>A0A8S5KZE3</accession>
<organism evidence="1 2">
    <name type="scientific">ssRNA phage SRR6960799_26</name>
    <dbReference type="NCBI Taxonomy" id="2786583"/>
    <lineage>
        <taxon>Viruses</taxon>
        <taxon>Riboviria</taxon>
        <taxon>Orthornavirae</taxon>
        <taxon>Lenarviricota</taxon>
        <taxon>Leviviricetes</taxon>
        <taxon>Norzivirales</taxon>
        <taxon>Fiersviridae</taxon>
        <taxon>Loghdhuvirus</taxon>
        <taxon>Loghdhuvirus borborovicinum</taxon>
        <taxon>Nahjiuvirus borborovicinum</taxon>
    </lineage>
</organism>
<keyword evidence="1" id="KW-0167">Capsid protein</keyword>
<dbReference type="KEGG" id="vg:80398666"/>
<dbReference type="GeneID" id="80398666"/>
<reference evidence="1" key="1">
    <citation type="submission" date="2020-09" db="EMBL/GenBank/DDBJ databases">
        <title>Leviviricetes taxonomy.</title>
        <authorList>
            <person name="Stockdale S.R."/>
            <person name="Callanan J."/>
            <person name="Adriaenssens E.M."/>
            <person name="Kuhn J.H."/>
            <person name="Rumnieks J."/>
            <person name="Shkoporov A."/>
            <person name="Draper L.A."/>
            <person name="Ross P."/>
            <person name="Hill C."/>
        </authorList>
    </citation>
    <scope>NUCLEOTIDE SEQUENCE</scope>
</reference>
<dbReference type="GO" id="GO:0019028">
    <property type="term" value="C:viral capsid"/>
    <property type="evidence" value="ECO:0007669"/>
    <property type="project" value="UniProtKB-KW"/>
</dbReference>
<name>A0A8S5KZE3_9VIRU</name>
<keyword evidence="2" id="KW-1185">Reference proteome</keyword>
<dbReference type="EMBL" id="BK013593">
    <property type="protein sequence ID" value="DAD50672.1"/>
    <property type="molecule type" value="Genomic_RNA"/>
</dbReference>
<gene>
    <name evidence="1" type="primary">SRR6960799_26_3</name>
</gene>
<protein>
    <submittedName>
        <fullName evidence="1">Coat protein</fullName>
    </submittedName>
</protein>
<evidence type="ECO:0000313" key="1">
    <source>
        <dbReference type="EMBL" id="DAD50672.1"/>
    </source>
</evidence>
<sequence length="136" mass="14444">MPAMAALSVLKADNVTAQTYDVISGSPGDGGWAMWRRDTGANAAQPVGHRPTFRAQSLYNGPKTARRVKTVYVAPYSTLNTSTGRYETKDSIRIEVTATYPESIPAADLAEAAHQGLNCNAALLLRQSHAAGVVPT</sequence>
<proteinExistence type="predicted"/>
<dbReference type="RefSeq" id="YP_010769602.1">
    <property type="nucleotide sequence ID" value="NC_074023.1"/>
</dbReference>
<keyword evidence="1" id="KW-0946">Virion</keyword>
<evidence type="ECO:0000313" key="2">
    <source>
        <dbReference type="Proteomes" id="UP000679328"/>
    </source>
</evidence>